<evidence type="ECO:0000313" key="3">
    <source>
        <dbReference type="EMBL" id="KAK7086069.1"/>
    </source>
</evidence>
<evidence type="ECO:0000256" key="1">
    <source>
        <dbReference type="PROSITE-ProRule" id="PRU01077"/>
    </source>
</evidence>
<evidence type="ECO:0000313" key="4">
    <source>
        <dbReference type="Proteomes" id="UP001381693"/>
    </source>
</evidence>
<keyword evidence="4" id="KW-1185">Reference proteome</keyword>
<dbReference type="PANTHER" id="PTHR15735">
    <property type="entry name" value="FCH AND DOUBLE SH3 DOMAINS PROTEIN"/>
    <property type="match status" value="1"/>
</dbReference>
<dbReference type="PANTHER" id="PTHR15735:SF21">
    <property type="entry name" value="PROTEIN NERVOUS WRECK"/>
    <property type="match status" value="1"/>
</dbReference>
<accession>A0AAN8XUH6</accession>
<evidence type="ECO:0000259" key="2">
    <source>
        <dbReference type="PROSITE" id="PS51741"/>
    </source>
</evidence>
<dbReference type="GO" id="GO:0030833">
    <property type="term" value="P:regulation of actin filament polymerization"/>
    <property type="evidence" value="ECO:0007669"/>
    <property type="project" value="TreeGrafter"/>
</dbReference>
<dbReference type="GO" id="GO:0055037">
    <property type="term" value="C:recycling endosome"/>
    <property type="evidence" value="ECO:0007669"/>
    <property type="project" value="TreeGrafter"/>
</dbReference>
<dbReference type="Gene3D" id="1.20.1270.60">
    <property type="entry name" value="Arfaptin homology (AH) domain/BAR domain"/>
    <property type="match status" value="1"/>
</dbReference>
<name>A0AAN8XUH6_HALRR</name>
<keyword evidence="1" id="KW-0175">Coiled coil</keyword>
<dbReference type="GO" id="GO:0031594">
    <property type="term" value="C:neuromuscular junction"/>
    <property type="evidence" value="ECO:0007669"/>
    <property type="project" value="TreeGrafter"/>
</dbReference>
<proteinExistence type="predicted"/>
<dbReference type="EMBL" id="JAXCGZ010000389">
    <property type="protein sequence ID" value="KAK7086069.1"/>
    <property type="molecule type" value="Genomic_DNA"/>
</dbReference>
<dbReference type="PROSITE" id="PS51741">
    <property type="entry name" value="F_BAR"/>
    <property type="match status" value="1"/>
</dbReference>
<protein>
    <submittedName>
        <fullName evidence="3">F-BAR and double SH3 domains protein 2</fullName>
    </submittedName>
</protein>
<sequence length="228" mass="26279">LKRKKGSLFQSIQSLQKNSAKFSAKRDACDEKSAGARNDYLLALASCNAHQRRYYEMDFERILRTMECEMYDKVAEYLTLMSRTELLTCSASQASYNKIKEQASTVTRGYNLRCYLTFYPMLGQNIQYDFEPCEGDRIEKIMTHDDISAQILDSESKKCVARIQKEVKTIRETSKKIQKLNIAGKAENDLPPDVEYKLDDFRNLIRKAETEKCKAEAKLEMLKEGGSK</sequence>
<dbReference type="AlphaFoldDB" id="A0AAN8XUH6"/>
<reference evidence="3 4" key="1">
    <citation type="submission" date="2023-11" db="EMBL/GenBank/DDBJ databases">
        <title>Halocaridina rubra genome assembly.</title>
        <authorList>
            <person name="Smith C."/>
        </authorList>
    </citation>
    <scope>NUCLEOTIDE SEQUENCE [LARGE SCALE GENOMIC DNA]</scope>
    <source>
        <strain evidence="3">EP-1</strain>
        <tissue evidence="3">Whole</tissue>
    </source>
</reference>
<organism evidence="3 4">
    <name type="scientific">Halocaridina rubra</name>
    <name type="common">Hawaiian red shrimp</name>
    <dbReference type="NCBI Taxonomy" id="373956"/>
    <lineage>
        <taxon>Eukaryota</taxon>
        <taxon>Metazoa</taxon>
        <taxon>Ecdysozoa</taxon>
        <taxon>Arthropoda</taxon>
        <taxon>Crustacea</taxon>
        <taxon>Multicrustacea</taxon>
        <taxon>Malacostraca</taxon>
        <taxon>Eumalacostraca</taxon>
        <taxon>Eucarida</taxon>
        <taxon>Decapoda</taxon>
        <taxon>Pleocyemata</taxon>
        <taxon>Caridea</taxon>
        <taxon>Atyoidea</taxon>
        <taxon>Atyidae</taxon>
        <taxon>Halocaridina</taxon>
    </lineage>
</organism>
<comment type="caution">
    <text evidence="3">The sequence shown here is derived from an EMBL/GenBank/DDBJ whole genome shotgun (WGS) entry which is preliminary data.</text>
</comment>
<dbReference type="GO" id="GO:0007274">
    <property type="term" value="P:neuromuscular synaptic transmission"/>
    <property type="evidence" value="ECO:0007669"/>
    <property type="project" value="TreeGrafter"/>
</dbReference>
<dbReference type="InterPro" id="IPR027267">
    <property type="entry name" value="AH/BAR_dom_sf"/>
</dbReference>
<dbReference type="SUPFAM" id="SSF103657">
    <property type="entry name" value="BAR/IMD domain-like"/>
    <property type="match status" value="1"/>
</dbReference>
<dbReference type="InterPro" id="IPR031160">
    <property type="entry name" value="F_BAR_dom"/>
</dbReference>
<feature type="domain" description="F-BAR" evidence="2">
    <location>
        <begin position="1"/>
        <end position="111"/>
    </location>
</feature>
<dbReference type="Proteomes" id="UP001381693">
    <property type="component" value="Unassembled WGS sequence"/>
</dbReference>
<gene>
    <name evidence="3" type="primary">FCHSD2</name>
    <name evidence="3" type="ORF">SK128_014163</name>
</gene>
<feature type="non-terminal residue" evidence="3">
    <location>
        <position position="1"/>
    </location>
</feature>